<comment type="catalytic activity">
    <reaction evidence="12">
        <text>L-seryl-[protein] + ATP = O-phospho-L-seryl-[protein] + ADP + H(+)</text>
        <dbReference type="Rhea" id="RHEA:17989"/>
        <dbReference type="Rhea" id="RHEA-COMP:9863"/>
        <dbReference type="Rhea" id="RHEA-COMP:11604"/>
        <dbReference type="ChEBI" id="CHEBI:15378"/>
        <dbReference type="ChEBI" id="CHEBI:29999"/>
        <dbReference type="ChEBI" id="CHEBI:30616"/>
        <dbReference type="ChEBI" id="CHEBI:83421"/>
        <dbReference type="ChEBI" id="CHEBI:456216"/>
        <dbReference type="EC" id="2.7.11.1"/>
    </reaction>
</comment>
<proteinExistence type="inferred from homology"/>
<evidence type="ECO:0000256" key="1">
    <source>
        <dbReference type="ARBA" id="ARBA00004316"/>
    </source>
</evidence>
<accession>A0A1Y3BHK7</accession>
<evidence type="ECO:0000256" key="6">
    <source>
        <dbReference type="ARBA" id="ARBA00022679"/>
    </source>
</evidence>
<evidence type="ECO:0000256" key="9">
    <source>
        <dbReference type="ARBA" id="ARBA00022840"/>
    </source>
</evidence>
<evidence type="ECO:0000313" key="16">
    <source>
        <dbReference type="EMBL" id="OTF79534.1"/>
    </source>
</evidence>
<evidence type="ECO:0000256" key="7">
    <source>
        <dbReference type="ARBA" id="ARBA00022741"/>
    </source>
</evidence>
<evidence type="ECO:0000256" key="2">
    <source>
        <dbReference type="ARBA" id="ARBA00006234"/>
    </source>
</evidence>
<dbReference type="Gene3D" id="1.10.8.10">
    <property type="entry name" value="DNA helicase RuvA subunit, C-terminal domain"/>
    <property type="match status" value="1"/>
</dbReference>
<evidence type="ECO:0000256" key="5">
    <source>
        <dbReference type="ARBA" id="ARBA00022553"/>
    </source>
</evidence>
<evidence type="ECO:0000259" key="14">
    <source>
        <dbReference type="PROSITE" id="PS50030"/>
    </source>
</evidence>
<feature type="region of interest" description="Disordered" evidence="13">
    <location>
        <begin position="191"/>
        <end position="321"/>
    </location>
</feature>
<feature type="compositionally biased region" description="Basic and acidic residues" evidence="13">
    <location>
        <begin position="227"/>
        <end position="238"/>
    </location>
</feature>
<organism evidence="16 17">
    <name type="scientific">Euroglyphus maynei</name>
    <name type="common">Mayne's house dust mite</name>
    <dbReference type="NCBI Taxonomy" id="6958"/>
    <lineage>
        <taxon>Eukaryota</taxon>
        <taxon>Metazoa</taxon>
        <taxon>Ecdysozoa</taxon>
        <taxon>Arthropoda</taxon>
        <taxon>Chelicerata</taxon>
        <taxon>Arachnida</taxon>
        <taxon>Acari</taxon>
        <taxon>Acariformes</taxon>
        <taxon>Sarcoptiformes</taxon>
        <taxon>Astigmata</taxon>
        <taxon>Psoroptidia</taxon>
        <taxon>Analgoidea</taxon>
        <taxon>Pyroglyphidae</taxon>
        <taxon>Pyroglyphinae</taxon>
        <taxon>Euroglyphus</taxon>
    </lineage>
</organism>
<dbReference type="InterPro" id="IPR028375">
    <property type="entry name" value="KA1/Ssp2_C"/>
</dbReference>
<evidence type="ECO:0000256" key="8">
    <source>
        <dbReference type="ARBA" id="ARBA00022777"/>
    </source>
</evidence>
<comment type="subcellular location">
    <subcellularLocation>
        <location evidence="1">Cell projection</location>
    </subcellularLocation>
</comment>
<evidence type="ECO:0000256" key="12">
    <source>
        <dbReference type="ARBA" id="ARBA00048679"/>
    </source>
</evidence>
<feature type="compositionally biased region" description="Polar residues" evidence="13">
    <location>
        <begin position="280"/>
        <end position="289"/>
    </location>
</feature>
<evidence type="ECO:0000256" key="10">
    <source>
        <dbReference type="ARBA" id="ARBA00023273"/>
    </source>
</evidence>
<evidence type="ECO:0000256" key="3">
    <source>
        <dbReference type="ARBA" id="ARBA00012513"/>
    </source>
</evidence>
<evidence type="ECO:0000256" key="13">
    <source>
        <dbReference type="SAM" id="MobiDB-lite"/>
    </source>
</evidence>
<keyword evidence="17" id="KW-1185">Reference proteome</keyword>
<dbReference type="SUPFAM" id="SSF103243">
    <property type="entry name" value="KA1-like"/>
    <property type="match status" value="1"/>
</dbReference>
<dbReference type="FunFam" id="3.30.310.80:FF:000001">
    <property type="entry name" value="Non-specific serine/threonine protein kinase"/>
    <property type="match status" value="1"/>
</dbReference>
<keyword evidence="4" id="KW-0723">Serine/threonine-protein kinase</keyword>
<dbReference type="PROSITE" id="PS50032">
    <property type="entry name" value="KA1"/>
    <property type="match status" value="1"/>
</dbReference>
<keyword evidence="5" id="KW-0597">Phosphoprotein</keyword>
<dbReference type="GO" id="GO:0005524">
    <property type="term" value="F:ATP binding"/>
    <property type="evidence" value="ECO:0007669"/>
    <property type="project" value="UniProtKB-KW"/>
</dbReference>
<dbReference type="Pfam" id="PF02149">
    <property type="entry name" value="KA1"/>
    <property type="match status" value="1"/>
</dbReference>
<dbReference type="InterPro" id="IPR015940">
    <property type="entry name" value="UBA"/>
</dbReference>
<dbReference type="CDD" id="cd14337">
    <property type="entry name" value="UBA_MARK_Par1"/>
    <property type="match status" value="1"/>
</dbReference>
<dbReference type="SMART" id="SM00165">
    <property type="entry name" value="UBA"/>
    <property type="match status" value="1"/>
</dbReference>
<feature type="region of interest" description="Disordered" evidence="13">
    <location>
        <begin position="113"/>
        <end position="156"/>
    </location>
</feature>
<comment type="catalytic activity">
    <reaction evidence="11">
        <text>L-threonyl-[protein] + ATP = O-phospho-L-threonyl-[protein] + ADP + H(+)</text>
        <dbReference type="Rhea" id="RHEA:46608"/>
        <dbReference type="Rhea" id="RHEA-COMP:11060"/>
        <dbReference type="Rhea" id="RHEA-COMP:11605"/>
        <dbReference type="ChEBI" id="CHEBI:15378"/>
        <dbReference type="ChEBI" id="CHEBI:30013"/>
        <dbReference type="ChEBI" id="CHEBI:30616"/>
        <dbReference type="ChEBI" id="CHEBI:61977"/>
        <dbReference type="ChEBI" id="CHEBI:456216"/>
        <dbReference type="EC" id="2.7.11.1"/>
    </reaction>
</comment>
<keyword evidence="8 16" id="KW-0418">Kinase</keyword>
<feature type="compositionally biased region" description="Low complexity" evidence="13">
    <location>
        <begin position="256"/>
        <end position="268"/>
    </location>
</feature>
<feature type="compositionally biased region" description="Low complexity" evidence="13">
    <location>
        <begin position="191"/>
        <end position="224"/>
    </location>
</feature>
<comment type="caution">
    <text evidence="16">The sequence shown here is derived from an EMBL/GenBank/DDBJ whole genome shotgun (WGS) entry which is preliminary data.</text>
</comment>
<keyword evidence="10" id="KW-0966">Cell projection</keyword>
<evidence type="ECO:0000256" key="11">
    <source>
        <dbReference type="ARBA" id="ARBA00047899"/>
    </source>
</evidence>
<dbReference type="Proteomes" id="UP000194236">
    <property type="component" value="Unassembled WGS sequence"/>
</dbReference>
<dbReference type="CDD" id="cd12196">
    <property type="entry name" value="MARK1-3_C"/>
    <property type="match status" value="1"/>
</dbReference>
<keyword evidence="6" id="KW-0808">Transferase</keyword>
<dbReference type="EMBL" id="MUJZ01022631">
    <property type="protein sequence ID" value="OTF79534.1"/>
    <property type="molecule type" value="Genomic_DNA"/>
</dbReference>
<protein>
    <recommendedName>
        <fullName evidence="3">non-specific serine/threonine protein kinase</fullName>
        <ecNumber evidence="3">2.7.11.1</ecNumber>
    </recommendedName>
</protein>
<keyword evidence="9" id="KW-0067">ATP-binding</keyword>
<dbReference type="GO" id="GO:0004674">
    <property type="term" value="F:protein serine/threonine kinase activity"/>
    <property type="evidence" value="ECO:0007669"/>
    <property type="project" value="UniProtKB-KW"/>
</dbReference>
<dbReference type="Gene3D" id="3.30.310.80">
    <property type="entry name" value="Kinase associated domain 1, KA1"/>
    <property type="match status" value="1"/>
</dbReference>
<dbReference type="PROSITE" id="PS50030">
    <property type="entry name" value="UBA"/>
    <property type="match status" value="1"/>
</dbReference>
<dbReference type="EC" id="2.7.11.1" evidence="3"/>
<evidence type="ECO:0000256" key="4">
    <source>
        <dbReference type="ARBA" id="ARBA00022527"/>
    </source>
</evidence>
<dbReference type="Pfam" id="PF00627">
    <property type="entry name" value="UBA"/>
    <property type="match status" value="1"/>
</dbReference>
<evidence type="ECO:0000259" key="15">
    <source>
        <dbReference type="PROSITE" id="PS50032"/>
    </source>
</evidence>
<dbReference type="FunFam" id="1.10.8.10:FF:000005">
    <property type="entry name" value="Non-specific serine/threonine protein kinase"/>
    <property type="match status" value="1"/>
</dbReference>
<feature type="domain" description="UBA" evidence="14">
    <location>
        <begin position="18"/>
        <end position="57"/>
    </location>
</feature>
<dbReference type="GO" id="GO:0042995">
    <property type="term" value="C:cell projection"/>
    <property type="evidence" value="ECO:0007669"/>
    <property type="project" value="UniProtKB-SubCell"/>
</dbReference>
<dbReference type="AlphaFoldDB" id="A0A1Y3BHK7"/>
<dbReference type="OrthoDB" id="504170at2759"/>
<sequence length="489" mass="54606">MNYEDDELKPYVEPEIDLSDQRRIDILCQMGYSLDEIEESLRLRKYDEIMANYLLLGKRTTEVNVLLWIFCNRFFIFLSFKQCTERTLRFTFELNQLGTGSLRQKPSALPTSLLKNTLSGIPRRNTTYNTTTSNATNSNNSSSYSPTNNSTQPLPEKSASIEKTIVENSNTNNNDNNASINANANQTNSIVTSRSNNNLNNNNSSLINAISNNNDNIKNESITNGQTKEKQQSKDSNDSKYGGTASACSGCGGGSCSSTATLTSSSSSNQLRPKGHAKSASVSGRSYNSAYAPELSPIDSNSALLTDTNTTPRPSSSKNALTPIQNINRAFPRGTVNRSTFHSGQTRERWPPFVQPLSATQDTSNMNRQSFFSKLSSKFSKRTMNDDQTKPRSLRFTWSMKTTSSRDPNEIMAEIRKVLDKNNCDYEQREKFLLLCIHGDPYTDSLVQWEIEVCKLPRLSLNGIRFKRISGTSIGFKNIASKITTELKL</sequence>
<comment type="similarity">
    <text evidence="2">Belongs to the protein kinase superfamily. CAMK Ser/Thr protein kinase family. SNF1 subfamily.</text>
</comment>
<name>A0A1Y3BHK7_EURMA</name>
<feature type="compositionally biased region" description="Low complexity" evidence="13">
    <location>
        <begin position="125"/>
        <end position="151"/>
    </location>
</feature>
<feature type="compositionally biased region" description="Polar residues" evidence="13">
    <location>
        <begin position="298"/>
        <end position="321"/>
    </location>
</feature>
<dbReference type="InterPro" id="IPR001772">
    <property type="entry name" value="KA1_dom"/>
</dbReference>
<feature type="domain" description="KA1" evidence="15">
    <location>
        <begin position="440"/>
        <end position="489"/>
    </location>
</feature>
<gene>
    <name evidence="16" type="ORF">BLA29_000571</name>
</gene>
<reference evidence="16 17" key="1">
    <citation type="submission" date="2017-03" db="EMBL/GenBank/DDBJ databases">
        <title>Genome Survey of Euroglyphus maynei.</title>
        <authorList>
            <person name="Arlian L.G."/>
            <person name="Morgan M.S."/>
            <person name="Rider S.D."/>
        </authorList>
    </citation>
    <scope>NUCLEOTIDE SEQUENCE [LARGE SCALE GENOMIC DNA]</scope>
    <source>
        <strain evidence="16">Arlian Lab</strain>
        <tissue evidence="16">Whole body</tissue>
    </source>
</reference>
<evidence type="ECO:0000313" key="17">
    <source>
        <dbReference type="Proteomes" id="UP000194236"/>
    </source>
</evidence>
<keyword evidence="7" id="KW-0547">Nucleotide-binding</keyword>